<dbReference type="SUPFAM" id="SSF48208">
    <property type="entry name" value="Six-hairpin glycosidases"/>
    <property type="match status" value="1"/>
</dbReference>
<proteinExistence type="inferred from homology"/>
<dbReference type="Pfam" id="PF03636">
    <property type="entry name" value="Glyco_hydro_65N"/>
    <property type="match status" value="1"/>
</dbReference>
<comment type="similarity">
    <text evidence="1">Belongs to the glycosyl hydrolase 65 family.</text>
</comment>
<evidence type="ECO:0000313" key="5">
    <source>
        <dbReference type="EMBL" id="SET84823.1"/>
    </source>
</evidence>
<dbReference type="InterPro" id="IPR017045">
    <property type="entry name" value="Malt_Pase/Glycosyl_Hdrlase"/>
</dbReference>
<dbReference type="EMBL" id="LT630003">
    <property type="protein sequence ID" value="SET84823.1"/>
    <property type="molecule type" value="Genomic_DNA"/>
</dbReference>
<dbReference type="PIRSF" id="PIRSF036289">
    <property type="entry name" value="Glycosyl_hydrolase_malt_phosph"/>
    <property type="match status" value="1"/>
</dbReference>
<dbReference type="InterPro" id="IPR037018">
    <property type="entry name" value="GH65_N"/>
</dbReference>
<name>A0ABY1C9Y1_9FIRM</name>
<dbReference type="InterPro" id="IPR008928">
    <property type="entry name" value="6-hairpin_glycosidase_sf"/>
</dbReference>
<dbReference type="Gene3D" id="2.70.98.40">
    <property type="entry name" value="Glycoside hydrolase, family 65, N-terminal domain"/>
    <property type="match status" value="1"/>
</dbReference>
<dbReference type="Pfam" id="PF03632">
    <property type="entry name" value="Glyco_hydro_65m"/>
    <property type="match status" value="1"/>
</dbReference>
<dbReference type="PANTHER" id="PTHR11051">
    <property type="entry name" value="GLYCOSYL HYDROLASE-RELATED"/>
    <property type="match status" value="1"/>
</dbReference>
<evidence type="ECO:0000259" key="3">
    <source>
        <dbReference type="Pfam" id="PF03633"/>
    </source>
</evidence>
<dbReference type="Gene3D" id="2.60.420.10">
    <property type="entry name" value="Maltose phosphorylase, domain 3"/>
    <property type="match status" value="1"/>
</dbReference>
<dbReference type="Proteomes" id="UP000198970">
    <property type="component" value="Chromosome I"/>
</dbReference>
<dbReference type="SUPFAM" id="SSF74650">
    <property type="entry name" value="Galactose mutarotase-like"/>
    <property type="match status" value="1"/>
</dbReference>
<dbReference type="InterPro" id="IPR012341">
    <property type="entry name" value="6hp_glycosidase-like_sf"/>
</dbReference>
<reference evidence="5 6" key="1">
    <citation type="submission" date="2016-10" db="EMBL/GenBank/DDBJ databases">
        <authorList>
            <person name="Varghese N."/>
            <person name="Submissions S."/>
        </authorList>
    </citation>
    <scope>NUCLEOTIDE SEQUENCE [LARGE SCALE GENOMIC DNA]</scope>
    <source>
        <strain evidence="5 6">ATCC 19403</strain>
    </source>
</reference>
<evidence type="ECO:0000259" key="4">
    <source>
        <dbReference type="Pfam" id="PF03636"/>
    </source>
</evidence>
<dbReference type="InterPro" id="IPR005194">
    <property type="entry name" value="Glyco_hydro_65_C"/>
</dbReference>
<feature type="domain" description="Glycoside hydrolase family 65 N-terminal" evidence="4">
    <location>
        <begin position="17"/>
        <end position="255"/>
    </location>
</feature>
<gene>
    <name evidence="5" type="ORF">SAMN02745906_2392</name>
</gene>
<dbReference type="PANTHER" id="PTHR11051:SF14">
    <property type="entry name" value="MALTOSE PHOSPHORYLASE"/>
    <property type="match status" value="1"/>
</dbReference>
<feature type="domain" description="Glycoside hydrolase family 65 central catalytic" evidence="2">
    <location>
        <begin position="320"/>
        <end position="683"/>
    </location>
</feature>
<organism evidence="5 6">
    <name type="scientific">Lacrimispora sphenoides JCM 1415</name>
    <dbReference type="NCBI Taxonomy" id="1297793"/>
    <lineage>
        <taxon>Bacteria</taxon>
        <taxon>Bacillati</taxon>
        <taxon>Bacillota</taxon>
        <taxon>Clostridia</taxon>
        <taxon>Lachnospirales</taxon>
        <taxon>Lachnospiraceae</taxon>
        <taxon>Lacrimispora</taxon>
    </lineage>
</organism>
<dbReference type="RefSeq" id="WP_054791608.1">
    <property type="nucleotide sequence ID" value="NZ_LT630003.1"/>
</dbReference>
<evidence type="ECO:0000256" key="1">
    <source>
        <dbReference type="ARBA" id="ARBA00006768"/>
    </source>
</evidence>
<sequence length="764" mass="88169">MAKSADFYYKVHPWKITEEGFNKDYALVSESIFSLGNEYMGTRGSFEEGYSGDSLMGYYFNGIYEKTQLEKSSYKGIVDETEFIVNSADWLYTRIEADGELLDLNTVQFKDFYRELDLKSGILTRSYLWVLTSGKEIRLEFIRFLPMKEAESAAQKIIITPLNFSGEITLHSGIDFTGIHQMTGRNMWNVVSKPADENTISMLGTTIGTDQSLFVSCKFLCDYVNREDEQEEKRYVRKFTLSLEEGKEFEFTKIIRNISRKGIAESDKKAFKKKCEENAAVLNVLTYNKLKEDTLAWWDAAWQESDIEIKGDERNQQGIRYCIFQLHQTYHGADQGTIIGAKGLTGEAYSGNTFWDTEAYCLPFYIFNNPQAAKHLLEFRYLTLSEAMDRAKALDCEGAFYPIATITGRECCSLWQHASLQLQASTAVAYGYWHYENNTGDNGFIFEKGLPILIEVSRMLASRGDWSGDGTRYGFYGVMGPDEFQMMVNNNCYTNYMGKKTLEYTLDVIKRCSETAPEIYGAVTKDRGLTEKEIENFRKIAEHMYIPYEEETGIFEQHEGYFNLPQIDVDKIPVEEFPLYHHWSYDRIYRNNMLKQPDVLMMMLLYNKDFTRDQLESNYNYYEPRCIHESSLSPSVHSILASQLKKEEEAYKFFGFATRMDLDNYNRNTGEGLHTTSIAAAWMNIVYGFGGMRSDGKELTFAPSLPKQWEGYSFRVHLKGDILFVAIDKDHMRISSKKGSSIKVLIYEKEYAIGQEEVVIPIIY</sequence>
<accession>A0ABY1C9Y1</accession>
<dbReference type="InterPro" id="IPR005195">
    <property type="entry name" value="Glyco_hydro_65_M"/>
</dbReference>
<evidence type="ECO:0000313" key="6">
    <source>
        <dbReference type="Proteomes" id="UP000198970"/>
    </source>
</evidence>
<dbReference type="Gene3D" id="1.50.10.10">
    <property type="match status" value="1"/>
</dbReference>
<protein>
    <submittedName>
        <fullName evidence="5">Maltose phosphorylase</fullName>
    </submittedName>
</protein>
<dbReference type="InterPro" id="IPR011013">
    <property type="entry name" value="Gal_mutarotase_sf_dom"/>
</dbReference>
<evidence type="ECO:0000259" key="2">
    <source>
        <dbReference type="Pfam" id="PF03632"/>
    </source>
</evidence>
<feature type="domain" description="Glycoside hydrolase family 65 C-terminal" evidence="3">
    <location>
        <begin position="692"/>
        <end position="752"/>
    </location>
</feature>
<dbReference type="Pfam" id="PF03633">
    <property type="entry name" value="Glyco_hydro_65C"/>
    <property type="match status" value="1"/>
</dbReference>
<keyword evidence="6" id="KW-1185">Reference proteome</keyword>
<dbReference type="InterPro" id="IPR005196">
    <property type="entry name" value="Glyco_hydro_65_N"/>
</dbReference>